<dbReference type="PANTHER" id="PTHR33507:SF3">
    <property type="entry name" value="INNER MEMBRANE PROTEIN YBBJ"/>
    <property type="match status" value="1"/>
</dbReference>
<organism evidence="7 9">
    <name type="scientific">Shewanella fidelis</name>
    <dbReference type="NCBI Taxonomy" id="173509"/>
    <lineage>
        <taxon>Bacteria</taxon>
        <taxon>Pseudomonadati</taxon>
        <taxon>Pseudomonadota</taxon>
        <taxon>Gammaproteobacteria</taxon>
        <taxon>Alteromonadales</taxon>
        <taxon>Shewanellaceae</taxon>
        <taxon>Shewanella</taxon>
    </lineage>
</organism>
<evidence type="ECO:0000256" key="1">
    <source>
        <dbReference type="ARBA" id="ARBA00004141"/>
    </source>
</evidence>
<reference evidence="8 10" key="1">
    <citation type="journal article" date="2022" name="bioRxiv">
        <title>Prophages regulate Shewanella fidelis 3313 motility and biofilm formation: implications for gut colonization dynamics in Ciona robusta.</title>
        <authorList>
            <person name="Natarajan O."/>
            <person name="Gibboney S.L."/>
            <person name="Young M.N."/>
            <person name="Lim S.J."/>
            <person name="Pluta N."/>
            <person name="Atkinson C.G."/>
            <person name="Leigh B.A."/>
            <person name="Liberti A."/>
            <person name="Kees E.D."/>
            <person name="Breitbart M."/>
            <person name="Gralnick J.A."/>
            <person name="Dishaw L.J."/>
        </authorList>
    </citation>
    <scope>NUCLEOTIDE SEQUENCE [LARGE SCALE GENOMIC DNA]</scope>
    <source>
        <strain evidence="8 10">JG4066</strain>
    </source>
</reference>
<reference evidence="7" key="2">
    <citation type="submission" date="2022-11" db="EMBL/GenBank/DDBJ databases">
        <title>Prophages regulate Shewanella fidelis motility and biofilm formation: implications for gut colonization dynamics in Ciona robusta.</title>
        <authorList>
            <person name="Natarajan O."/>
            <person name="Gibboney S.L."/>
            <person name="Young M.N."/>
            <person name="Lim S.J."/>
            <person name="Pluta N."/>
            <person name="Atkinson C.G.F."/>
            <person name="Leigh B.A."/>
            <person name="Liberti A."/>
            <person name="Kees E."/>
            <person name="Breitbart M."/>
            <person name="Gralnick J."/>
            <person name="Dishaw L.J."/>
        </authorList>
    </citation>
    <scope>NUCLEOTIDE SEQUENCE</scope>
    <source>
        <strain evidence="7">3313</strain>
    </source>
</reference>
<accession>A0AAW8NRI4</accession>
<dbReference type="InterPro" id="IPR012340">
    <property type="entry name" value="NA-bd_OB-fold"/>
</dbReference>
<evidence type="ECO:0000313" key="8">
    <source>
        <dbReference type="EMBL" id="MDW4825949.1"/>
    </source>
</evidence>
<comment type="subcellular location">
    <subcellularLocation>
        <location evidence="1">Membrane</location>
        <topology evidence="1">Multi-pass membrane protein</topology>
    </subcellularLocation>
</comment>
<keyword evidence="2 5" id="KW-0812">Transmembrane</keyword>
<evidence type="ECO:0000256" key="4">
    <source>
        <dbReference type="ARBA" id="ARBA00023136"/>
    </source>
</evidence>
<sequence length="161" mass="17074">MTFSDPILIWACIGIVLMLAEIILPGGIVIFLGAACLIVAAALGVGLVEGVVQSLTLWFITAMVLLLAFRQITQKLVGGDAHVANTDEELDIYNQLAIVKQTIGPAQQLGRIEFQGSEWPALGDGSEIAAGAQVRVICRDNIALVVEPITPDSEHLVSKSN</sequence>
<dbReference type="InterPro" id="IPR052165">
    <property type="entry name" value="Membrane_assoc_protease"/>
</dbReference>
<dbReference type="Pfam" id="PF01957">
    <property type="entry name" value="NfeD"/>
    <property type="match status" value="1"/>
</dbReference>
<dbReference type="Gene3D" id="2.40.50.140">
    <property type="entry name" value="Nucleic acid-binding proteins"/>
    <property type="match status" value="1"/>
</dbReference>
<dbReference type="GO" id="GO:0005886">
    <property type="term" value="C:plasma membrane"/>
    <property type="evidence" value="ECO:0007669"/>
    <property type="project" value="TreeGrafter"/>
</dbReference>
<evidence type="ECO:0000256" key="3">
    <source>
        <dbReference type="ARBA" id="ARBA00022989"/>
    </source>
</evidence>
<dbReference type="Proteomes" id="UP001259340">
    <property type="component" value="Unassembled WGS sequence"/>
</dbReference>
<feature type="domain" description="NfeD-like C-terminal" evidence="6">
    <location>
        <begin position="103"/>
        <end position="148"/>
    </location>
</feature>
<evidence type="ECO:0000259" key="6">
    <source>
        <dbReference type="Pfam" id="PF01957"/>
    </source>
</evidence>
<gene>
    <name evidence="7" type="ORF">OS133_17125</name>
    <name evidence="8" type="ORF">OS134_17915</name>
</gene>
<proteinExistence type="predicted"/>
<protein>
    <submittedName>
        <fullName evidence="7">NfeD family protein</fullName>
    </submittedName>
</protein>
<feature type="transmembrane region" description="Helical" evidence="5">
    <location>
        <begin position="7"/>
        <end position="40"/>
    </location>
</feature>
<dbReference type="RefSeq" id="WP_108944707.1">
    <property type="nucleotide sequence ID" value="NZ_JAPMLA010000012.1"/>
</dbReference>
<dbReference type="EMBL" id="JAPMLE010000001">
    <property type="protein sequence ID" value="MDR8525342.1"/>
    <property type="molecule type" value="Genomic_DNA"/>
</dbReference>
<dbReference type="Proteomes" id="UP001271263">
    <property type="component" value="Unassembled WGS sequence"/>
</dbReference>
<keyword evidence="10" id="KW-1185">Reference proteome</keyword>
<name>A0AAW8NRI4_9GAMM</name>
<comment type="caution">
    <text evidence="7">The sequence shown here is derived from an EMBL/GenBank/DDBJ whole genome shotgun (WGS) entry which is preliminary data.</text>
</comment>
<evidence type="ECO:0000313" key="7">
    <source>
        <dbReference type="EMBL" id="MDR8525342.1"/>
    </source>
</evidence>
<keyword evidence="4 5" id="KW-0472">Membrane</keyword>
<dbReference type="PANTHER" id="PTHR33507">
    <property type="entry name" value="INNER MEMBRANE PROTEIN YBBJ"/>
    <property type="match status" value="1"/>
</dbReference>
<evidence type="ECO:0000256" key="5">
    <source>
        <dbReference type="SAM" id="Phobius"/>
    </source>
</evidence>
<feature type="transmembrane region" description="Helical" evidence="5">
    <location>
        <begin position="52"/>
        <end position="69"/>
    </location>
</feature>
<evidence type="ECO:0000256" key="2">
    <source>
        <dbReference type="ARBA" id="ARBA00022692"/>
    </source>
</evidence>
<dbReference type="AlphaFoldDB" id="A0AAW8NRI4"/>
<evidence type="ECO:0000313" key="10">
    <source>
        <dbReference type="Proteomes" id="UP001271263"/>
    </source>
</evidence>
<keyword evidence="3 5" id="KW-1133">Transmembrane helix</keyword>
<dbReference type="InterPro" id="IPR002810">
    <property type="entry name" value="NfeD-like_C"/>
</dbReference>
<dbReference type="EMBL" id="JAPMLD010000010">
    <property type="protein sequence ID" value="MDW4825949.1"/>
    <property type="molecule type" value="Genomic_DNA"/>
</dbReference>
<evidence type="ECO:0000313" key="9">
    <source>
        <dbReference type="Proteomes" id="UP001259340"/>
    </source>
</evidence>